<evidence type="ECO:0008006" key="4">
    <source>
        <dbReference type="Google" id="ProtNLM"/>
    </source>
</evidence>
<accession>A0AAX3EZY1</accession>
<evidence type="ECO:0000313" key="3">
    <source>
        <dbReference type="Proteomes" id="UP001164481"/>
    </source>
</evidence>
<keyword evidence="1" id="KW-0732">Signal</keyword>
<dbReference type="PROSITE" id="PS51257">
    <property type="entry name" value="PROKAR_LIPOPROTEIN"/>
    <property type="match status" value="1"/>
</dbReference>
<evidence type="ECO:0000313" key="2">
    <source>
        <dbReference type="EMBL" id="UZW64613.1"/>
    </source>
</evidence>
<dbReference type="EMBL" id="CP107525">
    <property type="protein sequence ID" value="UZW64613.1"/>
    <property type="molecule type" value="Genomic_DNA"/>
</dbReference>
<name>A0AAX3EZY1_MYCSY</name>
<sequence length="359" mass="42010">MKKFLAINKLLSFSLLSLVPIVASSCGTSSVKNSVDSNEQASTSLSRESIASFDGLLNYVFNNNQVAVENFKNSQDQILPAKFNEVKQALVWAPPFYVNVLEQNSELKKQTSDSINILKDTFKNDWYWMVKNISKFIYQFNPYGQLYDHEAAQKQDFDLIEHLYGRLDKKINWNEIFYILSYKIQVDPDANETFKDLTAHFYFLDDGFVKFYTYENQGKQNLFFVPDYFKIALSDDDIALVDLTANQENSNGNTTTKNYKAISLQKEADQEKYKNIALDFENKIWEKWTQKIDSLIEEAKEFGSKTEEEVRKENTYEKFFQYFSNVSYVDMQFKAINELNASNPKTKLFKYTLRWIDEN</sequence>
<reference evidence="2" key="1">
    <citation type="submission" date="2022-10" db="EMBL/GenBank/DDBJ databases">
        <authorList>
            <person name="Wei X."/>
        </authorList>
    </citation>
    <scope>NUCLEOTIDE SEQUENCE</scope>
    <source>
        <strain evidence="2">SD2</strain>
    </source>
</reference>
<dbReference type="InterPro" id="IPR027593">
    <property type="entry name" value="Aro_clust"/>
</dbReference>
<protein>
    <recommendedName>
        <fullName evidence="4">Lipoprotein</fullName>
    </recommendedName>
</protein>
<evidence type="ECO:0000256" key="1">
    <source>
        <dbReference type="SAM" id="SignalP"/>
    </source>
</evidence>
<dbReference type="RefSeq" id="WP_154221530.1">
    <property type="nucleotide sequence ID" value="NZ_CP034544.1"/>
</dbReference>
<gene>
    <name evidence="2" type="ORF">OIE46_00775</name>
</gene>
<dbReference type="Proteomes" id="UP001164481">
    <property type="component" value="Chromosome"/>
</dbReference>
<feature type="signal peptide" evidence="1">
    <location>
        <begin position="1"/>
        <end position="25"/>
    </location>
</feature>
<proteinExistence type="predicted"/>
<organism evidence="2 3">
    <name type="scientific">Mycoplasmopsis synoviae</name>
    <name type="common">Mycoplasma synoviae</name>
    <dbReference type="NCBI Taxonomy" id="2109"/>
    <lineage>
        <taxon>Bacteria</taxon>
        <taxon>Bacillati</taxon>
        <taxon>Mycoplasmatota</taxon>
        <taxon>Mycoplasmoidales</taxon>
        <taxon>Metamycoplasmataceae</taxon>
        <taxon>Mycoplasmopsis</taxon>
    </lineage>
</organism>
<dbReference type="NCBIfam" id="TIGR04313">
    <property type="entry name" value="aro_clust_Mycop"/>
    <property type="match status" value="1"/>
</dbReference>
<dbReference type="AlphaFoldDB" id="A0AAX3EZY1"/>
<feature type="chain" id="PRO_5043533608" description="Lipoprotein" evidence="1">
    <location>
        <begin position="26"/>
        <end position="359"/>
    </location>
</feature>
<reference evidence="2" key="2">
    <citation type="submission" date="2022-11" db="EMBL/GenBank/DDBJ databases">
        <title>complete genomes of mycoplasma synoviae ZX313 strain and SD2 strain.</title>
        <authorList>
            <person name="Zhong Q."/>
        </authorList>
    </citation>
    <scope>NUCLEOTIDE SEQUENCE</scope>
    <source>
        <strain evidence="2">SD2</strain>
    </source>
</reference>